<evidence type="ECO:0000259" key="1">
    <source>
        <dbReference type="Pfam" id="PF07693"/>
    </source>
</evidence>
<dbReference type="EMBL" id="JAENHP010000002">
    <property type="protein sequence ID" value="MBM2615402.1"/>
    <property type="molecule type" value="Genomic_DNA"/>
</dbReference>
<reference evidence="2 3" key="1">
    <citation type="submission" date="2021-01" db="EMBL/GenBank/DDBJ databases">
        <title>Actinoplanes sp. nov. LDG1-06 isolated from lichen.</title>
        <authorList>
            <person name="Saeng-In P."/>
            <person name="Phongsopitanun W."/>
            <person name="Kanchanasin P."/>
            <person name="Yuki M."/>
            <person name="Kudo T."/>
            <person name="Ohkuma M."/>
            <person name="Tanasupawat S."/>
        </authorList>
    </citation>
    <scope>NUCLEOTIDE SEQUENCE [LARGE SCALE GENOMIC DNA]</scope>
    <source>
        <strain evidence="2 3">LDG1-06</strain>
    </source>
</reference>
<gene>
    <name evidence="2" type="ORF">JIG36_07470</name>
</gene>
<dbReference type="PANTHER" id="PTHR22674">
    <property type="entry name" value="NTPASE, KAP FAMILY P-LOOP DOMAIN-CONTAINING 1"/>
    <property type="match status" value="1"/>
</dbReference>
<dbReference type="Proteomes" id="UP000632138">
    <property type="component" value="Unassembled WGS sequence"/>
</dbReference>
<proteinExistence type="predicted"/>
<keyword evidence="3" id="KW-1185">Reference proteome</keyword>
<dbReference type="RefSeq" id="WP_203375303.1">
    <property type="nucleotide sequence ID" value="NZ_JAENHP010000002.1"/>
</dbReference>
<comment type="caution">
    <text evidence="2">The sequence shown here is derived from an EMBL/GenBank/DDBJ whole genome shotgun (WGS) entry which is preliminary data.</text>
</comment>
<evidence type="ECO:0000313" key="2">
    <source>
        <dbReference type="EMBL" id="MBM2615402.1"/>
    </source>
</evidence>
<dbReference type="InterPro" id="IPR052754">
    <property type="entry name" value="NTPase_KAP_P-loop"/>
</dbReference>
<sequence>MTDLHDLALTRPEDDLLGMRPYAGWLARQLRQHRLPLTVGIYGSWGEGKTTFAHFLKHYLLEQEGWSDARFVTFSAWPYVTADAIWRALLEEIARKIYVSEDHTALVEPPESVRARLRGLLLGEVFAGPSTTTATSDKDAFENLMRRVGRHSRIANRAAGDAQTARQVSLLAGFVGDLLSMFAGPMGSIRRLVGLGSDSFGTPGLAPQTAPAAASMEETRDGIKHLFARAQGRKTIVLVDDLDRCLPEVALDVLETIKIVFSEGDAAKAECLFLVAADEEILSRGLRQRLGSDEEAPARDAEARAYLEKVIQLGVPIAKVRSEPLDRLIGKSFPEWSGAMDLLAAGAGGNPRRLKQQCYLLSYGYDVGVPR</sequence>
<evidence type="ECO:0000313" key="3">
    <source>
        <dbReference type="Proteomes" id="UP000632138"/>
    </source>
</evidence>
<organism evidence="2 3">
    <name type="scientific">Paractinoplanes ovalisporus</name>
    <dbReference type="NCBI Taxonomy" id="2810368"/>
    <lineage>
        <taxon>Bacteria</taxon>
        <taxon>Bacillati</taxon>
        <taxon>Actinomycetota</taxon>
        <taxon>Actinomycetes</taxon>
        <taxon>Micromonosporales</taxon>
        <taxon>Micromonosporaceae</taxon>
        <taxon>Paractinoplanes</taxon>
    </lineage>
</organism>
<dbReference type="PANTHER" id="PTHR22674:SF6">
    <property type="entry name" value="NTPASE KAP FAMILY P-LOOP DOMAIN-CONTAINING PROTEIN 1"/>
    <property type="match status" value="1"/>
</dbReference>
<dbReference type="Gene3D" id="3.40.50.300">
    <property type="entry name" value="P-loop containing nucleotide triphosphate hydrolases"/>
    <property type="match status" value="1"/>
</dbReference>
<dbReference type="SUPFAM" id="SSF52540">
    <property type="entry name" value="P-loop containing nucleoside triphosphate hydrolases"/>
    <property type="match status" value="1"/>
</dbReference>
<dbReference type="InterPro" id="IPR027417">
    <property type="entry name" value="P-loop_NTPase"/>
</dbReference>
<protein>
    <recommendedName>
        <fullName evidence="1">KAP NTPase domain-containing protein</fullName>
    </recommendedName>
</protein>
<dbReference type="Pfam" id="PF07693">
    <property type="entry name" value="KAP_NTPase"/>
    <property type="match status" value="1"/>
</dbReference>
<feature type="domain" description="KAP NTPase" evidence="1">
    <location>
        <begin position="21"/>
        <end position="326"/>
    </location>
</feature>
<name>A0ABS2A6C3_9ACTN</name>
<accession>A0ABS2A6C3</accession>
<dbReference type="InterPro" id="IPR011646">
    <property type="entry name" value="KAP_P-loop"/>
</dbReference>